<dbReference type="InterPro" id="IPR035647">
    <property type="entry name" value="EFG_III/V"/>
</dbReference>
<feature type="binding site" evidence="7">
    <location>
        <begin position="211"/>
        <end position="214"/>
    </location>
    <ligand>
        <name>GTP</name>
        <dbReference type="ChEBI" id="CHEBI:37565"/>
    </ligand>
</feature>
<evidence type="ECO:0000256" key="3">
    <source>
        <dbReference type="ARBA" id="ARBA00022768"/>
    </source>
</evidence>
<evidence type="ECO:0000256" key="2">
    <source>
        <dbReference type="ARBA" id="ARBA00022741"/>
    </source>
</evidence>
<evidence type="ECO:0000256" key="6">
    <source>
        <dbReference type="ARBA" id="ARBA00024731"/>
    </source>
</evidence>
<dbReference type="PROSITE" id="PS00301">
    <property type="entry name" value="G_TR_1"/>
    <property type="match status" value="1"/>
</dbReference>
<dbReference type="InterPro" id="IPR004161">
    <property type="entry name" value="EFTu-like_2"/>
</dbReference>
<dbReference type="EMBL" id="MBFR01000034">
    <property type="protein sequence ID" value="PVU96383.1"/>
    <property type="molecule type" value="Genomic_DNA"/>
</dbReference>
<dbReference type="Gene3D" id="3.30.70.870">
    <property type="entry name" value="Elongation Factor G (Translational Gtpase), domain 3"/>
    <property type="match status" value="1"/>
</dbReference>
<dbReference type="STRING" id="133385.A0A2T9YVL2"/>
<sequence length="723" mass="81137">MLRLSHSIKKAGFKIPPIVPAIYKNGALGLGSFSLPSINSIAPTVSFRPLYPQFKPLSQQRLYATQETLFTPDKKDVARLERLRNIGISAHIDSGKTTLTERILFYTGKINDIHEVRGKDSVGATMDWMELERERGITIQSAATYAHWGEHNFNIIDTPGHIDFTIEVERSLRVLDGAVLVLCAVSGVQSQTITVDRQMKRYNVPRISFINKMDRAGANPDRIVEQIKSKLKISAAALQIPIGIENSFLIEKDIPQDLVEKAKTARDTLISTLADCDETICDLYLEEIEPTNQQIEDAIRRATLSLKFTPIFMGSAYKNTSVQPLLDGICKFLPNPTEVENHAYDIDKDEEQVKISSYSNTPFVGLAFKLEDGRYGQLTYIRVYQGKIEKGQFIHNVKTGKKVKVSRLVRLHSNSLEDINEAGAGEICALFGVDCASGDTFTNGTLNYSMASIFVPEPVISLSITPKTRNTTNFSRALNRFQKEDPTFKAKYDPESKETIIHGMGELHLDIYVQRLEREFDVPCTTGKPLVAYRETITSKVDYNYTHKKQTGGSGQFARVIGYLEPIISPKNECLQNEFFDNIVGAKIPNQYIPGCEKGFKDATAQGPLCGYPIVNCRLEIHDGLHHPVDSSEMAFRTAIFFAFREASLNRRQGTIMDSEVQDDYTVIVAEVSLNAMFGYSSDLRSITQGKGEFSMVYVKHLPVNSQVQEQMVKDYQKRKAEK</sequence>
<keyword evidence="10" id="KW-1185">Reference proteome</keyword>
<dbReference type="Gene3D" id="3.30.70.240">
    <property type="match status" value="1"/>
</dbReference>
<dbReference type="Gene3D" id="3.30.230.10">
    <property type="match status" value="1"/>
</dbReference>
<evidence type="ECO:0000256" key="4">
    <source>
        <dbReference type="ARBA" id="ARBA00022917"/>
    </source>
</evidence>
<dbReference type="Pfam" id="PF03764">
    <property type="entry name" value="EFG_IV"/>
    <property type="match status" value="1"/>
</dbReference>
<evidence type="ECO:0000256" key="5">
    <source>
        <dbReference type="ARBA" id="ARBA00023134"/>
    </source>
</evidence>
<dbReference type="InterPro" id="IPR041095">
    <property type="entry name" value="EFG_II"/>
</dbReference>
<name>A0A2T9YVL2_9FUNG</name>
<dbReference type="PROSITE" id="PS51722">
    <property type="entry name" value="G_TR_2"/>
    <property type="match status" value="1"/>
</dbReference>
<comment type="pathway">
    <text evidence="7">Protein biosynthesis; polypeptide chain elongation.</text>
</comment>
<dbReference type="SUPFAM" id="SSF54211">
    <property type="entry name" value="Ribosomal protein S5 domain 2-like"/>
    <property type="match status" value="1"/>
</dbReference>
<comment type="similarity">
    <text evidence="7">Belongs to the GTP-binding elongation factor family. EF-G/EF-2 subfamily.</text>
</comment>
<keyword evidence="5 7" id="KW-0342">GTP-binding</keyword>
<proteinExistence type="inferred from homology"/>
<comment type="subcellular location">
    <subcellularLocation>
        <location evidence="7">Mitochondrion</location>
    </subcellularLocation>
</comment>
<dbReference type="HAMAP" id="MF_00054_B">
    <property type="entry name" value="EF_G_EF_2_B"/>
    <property type="match status" value="1"/>
</dbReference>
<feature type="binding site" evidence="7">
    <location>
        <begin position="90"/>
        <end position="97"/>
    </location>
    <ligand>
        <name>GTP</name>
        <dbReference type="ChEBI" id="CHEBI:37565"/>
    </ligand>
</feature>
<dbReference type="PANTHER" id="PTHR43636:SF2">
    <property type="entry name" value="ELONGATION FACTOR G, MITOCHONDRIAL"/>
    <property type="match status" value="1"/>
</dbReference>
<protein>
    <recommendedName>
        <fullName evidence="7">Elongation factor G, mitochondrial</fullName>
        <shortName evidence="7">EF-Gmt</shortName>
    </recommendedName>
    <alternativeName>
        <fullName evidence="7">Elongation factor G 1, mitochondrial</fullName>
        <shortName evidence="7">mEF-G 1</shortName>
    </alternativeName>
    <alternativeName>
        <fullName evidence="7">Elongation factor G1</fullName>
    </alternativeName>
</protein>
<dbReference type="InterPro" id="IPR000795">
    <property type="entry name" value="T_Tr_GTP-bd_dom"/>
</dbReference>
<dbReference type="UniPathway" id="UPA00345"/>
<dbReference type="PANTHER" id="PTHR43636">
    <property type="entry name" value="ELONGATION FACTOR G, MITOCHONDRIAL"/>
    <property type="match status" value="1"/>
</dbReference>
<feature type="domain" description="Tr-type G" evidence="8">
    <location>
        <begin position="81"/>
        <end position="337"/>
    </location>
</feature>
<dbReference type="InterPro" id="IPR000640">
    <property type="entry name" value="EFG_V-like"/>
</dbReference>
<dbReference type="Pfam" id="PF00009">
    <property type="entry name" value="GTP_EFTU"/>
    <property type="match status" value="1"/>
</dbReference>
<evidence type="ECO:0000313" key="10">
    <source>
        <dbReference type="Proteomes" id="UP000245383"/>
    </source>
</evidence>
<keyword evidence="7" id="KW-0496">Mitochondrion</keyword>
<dbReference type="CDD" id="cd16262">
    <property type="entry name" value="EFG_III"/>
    <property type="match status" value="1"/>
</dbReference>
<dbReference type="SMART" id="SM00838">
    <property type="entry name" value="EFG_C"/>
    <property type="match status" value="1"/>
</dbReference>
<dbReference type="CDD" id="cd01434">
    <property type="entry name" value="EFG_mtEFG1_IV"/>
    <property type="match status" value="1"/>
</dbReference>
<reference evidence="9 10" key="1">
    <citation type="journal article" date="2018" name="MBio">
        <title>Comparative Genomics Reveals the Core Gene Toolbox for the Fungus-Insect Symbiosis.</title>
        <authorList>
            <person name="Wang Y."/>
            <person name="Stata M."/>
            <person name="Wang W."/>
            <person name="Stajich J.E."/>
            <person name="White M.M."/>
            <person name="Moncalvo J.M."/>
        </authorList>
    </citation>
    <scope>NUCLEOTIDE SEQUENCE [LARGE SCALE GENOMIC DNA]</scope>
    <source>
        <strain evidence="9 10">SWE-8-4</strain>
    </source>
</reference>
<keyword evidence="4 7" id="KW-0648">Protein biosynthesis</keyword>
<dbReference type="InterPro" id="IPR004540">
    <property type="entry name" value="Transl_elong_EFG/EF2"/>
</dbReference>
<dbReference type="GO" id="GO:0070125">
    <property type="term" value="P:mitochondrial translational elongation"/>
    <property type="evidence" value="ECO:0007669"/>
    <property type="project" value="UniProtKB-UniRule"/>
</dbReference>
<dbReference type="GO" id="GO:0005525">
    <property type="term" value="F:GTP binding"/>
    <property type="evidence" value="ECO:0007669"/>
    <property type="project" value="UniProtKB-UniRule"/>
</dbReference>
<feature type="binding site" evidence="7">
    <location>
        <begin position="157"/>
        <end position="161"/>
    </location>
    <ligand>
        <name>GTP</name>
        <dbReference type="ChEBI" id="CHEBI:37565"/>
    </ligand>
</feature>
<dbReference type="InterPro" id="IPR009022">
    <property type="entry name" value="EFG_III"/>
</dbReference>
<dbReference type="OrthoDB" id="198619at2759"/>
<dbReference type="AlphaFoldDB" id="A0A2T9YVL2"/>
<comment type="similarity">
    <text evidence="1">Belongs to the TRAFAC class translation factor GTPase superfamily. Classic translation factor GTPase family. EF-G/EF-2 subfamily.</text>
</comment>
<accession>A0A2T9YVL2</accession>
<evidence type="ECO:0000259" key="8">
    <source>
        <dbReference type="PROSITE" id="PS51722"/>
    </source>
</evidence>
<dbReference type="CDD" id="cd01886">
    <property type="entry name" value="EF-G"/>
    <property type="match status" value="1"/>
</dbReference>
<dbReference type="InterPro" id="IPR031157">
    <property type="entry name" value="G_TR_CS"/>
</dbReference>
<dbReference type="FunFam" id="2.40.30.10:FF:000022">
    <property type="entry name" value="Elongation factor G, mitochondrial"/>
    <property type="match status" value="1"/>
</dbReference>
<evidence type="ECO:0000313" key="9">
    <source>
        <dbReference type="EMBL" id="PVU96383.1"/>
    </source>
</evidence>
<dbReference type="Proteomes" id="UP000245383">
    <property type="component" value="Unassembled WGS sequence"/>
</dbReference>
<dbReference type="PRINTS" id="PR01037">
    <property type="entry name" value="TCRTETOQM"/>
</dbReference>
<dbReference type="NCBIfam" id="TIGR00231">
    <property type="entry name" value="small_GTP"/>
    <property type="match status" value="1"/>
</dbReference>
<gene>
    <name evidence="7" type="primary">MEF1</name>
    <name evidence="9" type="ORF">BB561_001215</name>
</gene>
<evidence type="ECO:0000256" key="7">
    <source>
        <dbReference type="HAMAP-Rule" id="MF_03061"/>
    </source>
</evidence>
<dbReference type="CDD" id="cd04091">
    <property type="entry name" value="mtEFG1_II_like"/>
    <property type="match status" value="1"/>
</dbReference>
<dbReference type="InterPro" id="IPR027417">
    <property type="entry name" value="P-loop_NTPase"/>
</dbReference>
<dbReference type="GO" id="GO:0003746">
    <property type="term" value="F:translation elongation factor activity"/>
    <property type="evidence" value="ECO:0007669"/>
    <property type="project" value="UniProtKB-UniRule"/>
</dbReference>
<dbReference type="GO" id="GO:0003924">
    <property type="term" value="F:GTPase activity"/>
    <property type="evidence" value="ECO:0007669"/>
    <property type="project" value="UniProtKB-UniRule"/>
</dbReference>
<dbReference type="Pfam" id="PF14492">
    <property type="entry name" value="EFG_III"/>
    <property type="match status" value="1"/>
</dbReference>
<comment type="function">
    <text evidence="6">Catalyzes the GTP-dependent ribosomal translocation step during translation elongation. During this step, the ribosome changes from the pre-translocational (PRE) to the post-translocational (POST) state as the newly formed A-site-bound peptidyl-tRNA and P-site-bound deacylated tRNA move to the P and E sites, respectively. Catalyzes the coordinated movement of the two tRNA molecules, the mRNA and conformational changes in the ribosome.</text>
</comment>
<dbReference type="InterPro" id="IPR047872">
    <property type="entry name" value="EFG_IV"/>
</dbReference>
<dbReference type="InterPro" id="IPR005517">
    <property type="entry name" value="Transl_elong_EFG/EF2_IV"/>
</dbReference>
<dbReference type="SUPFAM" id="SSF54980">
    <property type="entry name" value="EF-G C-terminal domain-like"/>
    <property type="match status" value="2"/>
</dbReference>
<evidence type="ECO:0000256" key="1">
    <source>
        <dbReference type="ARBA" id="ARBA00005870"/>
    </source>
</evidence>
<keyword evidence="3 7" id="KW-0251">Elongation factor</keyword>
<comment type="function">
    <text evidence="7">Mitochondrial GTPase that catalyzes the GTP-dependent ribosomal translocation step during translation elongation. During this step, the ribosome changes from the pre-translocational (PRE) to the post-translocational (POST) state as the newly formed A-site-bound peptidyl-tRNA and P-site-bound deacylated tRNA move to the P and E sites, respectively. Catalyzes the coordinated movement of the two tRNA molecules, the mRNA and conformational changes in the ribosome.</text>
</comment>
<dbReference type="PRINTS" id="PR00315">
    <property type="entry name" value="ELONGATNFCT"/>
</dbReference>
<dbReference type="InterPro" id="IPR014721">
    <property type="entry name" value="Ribsml_uS5_D2-typ_fold_subgr"/>
</dbReference>
<organism evidence="9 10">
    <name type="scientific">Smittium simulii</name>
    <dbReference type="NCBI Taxonomy" id="133385"/>
    <lineage>
        <taxon>Eukaryota</taxon>
        <taxon>Fungi</taxon>
        <taxon>Fungi incertae sedis</taxon>
        <taxon>Zoopagomycota</taxon>
        <taxon>Kickxellomycotina</taxon>
        <taxon>Harpellomycetes</taxon>
        <taxon>Harpellales</taxon>
        <taxon>Legeriomycetaceae</taxon>
        <taxon>Smittium</taxon>
    </lineage>
</organism>
<keyword evidence="2 7" id="KW-0547">Nucleotide-binding</keyword>
<dbReference type="SMART" id="SM00889">
    <property type="entry name" value="EFG_IV"/>
    <property type="match status" value="1"/>
</dbReference>
<dbReference type="InterPro" id="IPR005225">
    <property type="entry name" value="Small_GTP-bd"/>
</dbReference>
<dbReference type="SUPFAM" id="SSF50447">
    <property type="entry name" value="Translation proteins"/>
    <property type="match status" value="1"/>
</dbReference>
<dbReference type="FunFam" id="3.30.70.870:FF:000001">
    <property type="entry name" value="Elongation factor G"/>
    <property type="match status" value="1"/>
</dbReference>
<dbReference type="InterPro" id="IPR009000">
    <property type="entry name" value="Transl_B-barrel_sf"/>
</dbReference>
<dbReference type="Gene3D" id="2.40.30.10">
    <property type="entry name" value="Translation factors"/>
    <property type="match status" value="1"/>
</dbReference>
<dbReference type="FunFam" id="3.30.70.240:FF:000001">
    <property type="entry name" value="Elongation factor G"/>
    <property type="match status" value="1"/>
</dbReference>
<dbReference type="InterPro" id="IPR020568">
    <property type="entry name" value="Ribosomal_Su5_D2-typ_SF"/>
</dbReference>
<comment type="caution">
    <text evidence="9">The sequence shown here is derived from an EMBL/GenBank/DDBJ whole genome shotgun (WGS) entry which is preliminary data.</text>
</comment>
<dbReference type="Pfam" id="PF03144">
    <property type="entry name" value="GTP_EFTU_D2"/>
    <property type="match status" value="1"/>
</dbReference>
<dbReference type="GO" id="GO:0005739">
    <property type="term" value="C:mitochondrion"/>
    <property type="evidence" value="ECO:0007669"/>
    <property type="project" value="UniProtKB-SubCell"/>
</dbReference>
<dbReference type="SUPFAM" id="SSF52540">
    <property type="entry name" value="P-loop containing nucleoside triphosphate hydrolases"/>
    <property type="match status" value="1"/>
</dbReference>
<dbReference type="Gene3D" id="3.40.50.300">
    <property type="entry name" value="P-loop containing nucleotide triphosphate hydrolases"/>
    <property type="match status" value="1"/>
</dbReference>